<gene>
    <name evidence="2" type="ORF">BC343_00585</name>
</gene>
<accession>A0A1S9PKW4</accession>
<reference evidence="2 3" key="1">
    <citation type="submission" date="2016-07" db="EMBL/GenBank/DDBJ databases">
        <title>Genomic analysis of zinc-resistant bacterium Mucilaginibacter pedocola TBZ30.</title>
        <authorList>
            <person name="Huang J."/>
            <person name="Tang J."/>
        </authorList>
    </citation>
    <scope>NUCLEOTIDE SEQUENCE [LARGE SCALE GENOMIC DNA]</scope>
    <source>
        <strain evidence="2 3">TBZ30</strain>
    </source>
</reference>
<evidence type="ECO:0000256" key="1">
    <source>
        <dbReference type="SAM" id="SignalP"/>
    </source>
</evidence>
<dbReference type="STRING" id="1792845.BC343_00585"/>
<protein>
    <recommendedName>
        <fullName evidence="4">DUF4198 domain-containing protein</fullName>
    </recommendedName>
</protein>
<proteinExistence type="predicted"/>
<name>A0A1S9PKW4_9SPHI</name>
<evidence type="ECO:0008006" key="4">
    <source>
        <dbReference type="Google" id="ProtNLM"/>
    </source>
</evidence>
<evidence type="ECO:0000313" key="2">
    <source>
        <dbReference type="EMBL" id="OOQ61606.1"/>
    </source>
</evidence>
<comment type="caution">
    <text evidence="2">The sequence shown here is derived from an EMBL/GenBank/DDBJ whole genome shotgun (WGS) entry which is preliminary data.</text>
</comment>
<dbReference type="RefSeq" id="WP_078345777.1">
    <property type="nucleotide sequence ID" value="NZ_MBTF01000001.1"/>
</dbReference>
<keyword evidence="1" id="KW-0732">Signal</keyword>
<feature type="chain" id="PRO_5013046289" description="DUF4198 domain-containing protein" evidence="1">
    <location>
        <begin position="23"/>
        <end position="241"/>
    </location>
</feature>
<dbReference type="OrthoDB" id="1345900at2"/>
<dbReference type="AlphaFoldDB" id="A0A1S9PKW4"/>
<evidence type="ECO:0000313" key="3">
    <source>
        <dbReference type="Proteomes" id="UP000189739"/>
    </source>
</evidence>
<organism evidence="2 3">
    <name type="scientific">Mucilaginibacter pedocola</name>
    <dbReference type="NCBI Taxonomy" id="1792845"/>
    <lineage>
        <taxon>Bacteria</taxon>
        <taxon>Pseudomonadati</taxon>
        <taxon>Bacteroidota</taxon>
        <taxon>Sphingobacteriia</taxon>
        <taxon>Sphingobacteriales</taxon>
        <taxon>Sphingobacteriaceae</taxon>
        <taxon>Mucilaginibacter</taxon>
    </lineage>
</organism>
<dbReference type="EMBL" id="MBTF01000001">
    <property type="protein sequence ID" value="OOQ61606.1"/>
    <property type="molecule type" value="Genomic_DNA"/>
</dbReference>
<keyword evidence="3" id="KW-1185">Reference proteome</keyword>
<feature type="signal peptide" evidence="1">
    <location>
        <begin position="1"/>
        <end position="22"/>
    </location>
</feature>
<dbReference type="Proteomes" id="UP000189739">
    <property type="component" value="Unassembled WGS sequence"/>
</dbReference>
<sequence length="241" mass="26847">MKKLLANLLFLLLILSSTLSKAAAYWMEIEGTGKLNRAFTIRVIYGRIDDFGIRHRDTGKELELAGEFKVKVLDASGLQTNINLVKKSDCWEGTYTPTKQGIYRILGINDTHPVVDRSATGGKNVRPIDYLCAAYLAGSNNAEASPAQLLDIVAFSNKGIITVKAYNNQAPAKAKTTLRVFNPENWEKELTLDDGEAVFKTTIPGLYIIRQDWEDTTPGEYKGVAYKSVRHRCNYSLIVKP</sequence>